<gene>
    <name evidence="1" type="ORF">MNB_SUP05-5-420</name>
</gene>
<organism evidence="1">
    <name type="scientific">hydrothermal vent metagenome</name>
    <dbReference type="NCBI Taxonomy" id="652676"/>
    <lineage>
        <taxon>unclassified sequences</taxon>
        <taxon>metagenomes</taxon>
        <taxon>ecological metagenomes</taxon>
    </lineage>
</organism>
<dbReference type="EMBL" id="FPHJ01000053">
    <property type="protein sequence ID" value="SFV66523.1"/>
    <property type="molecule type" value="Genomic_DNA"/>
</dbReference>
<accession>A0A1W1CLE6</accession>
<proteinExistence type="predicted"/>
<protein>
    <submittedName>
        <fullName evidence="1">Uncharacterized protein</fullName>
    </submittedName>
</protein>
<reference evidence="1" key="1">
    <citation type="submission" date="2016-10" db="EMBL/GenBank/DDBJ databases">
        <authorList>
            <person name="de Groot N.N."/>
        </authorList>
    </citation>
    <scope>NUCLEOTIDE SEQUENCE</scope>
</reference>
<sequence length="102" mass="12576">MKKIFIFILLLFSLSASAFWNNNAWNGWNNNWNPYEVWDPRYWLEEMDQVWNDNNYYGGYYPNWNNYPPYGNNGYYPYNSYTPYSYNGYYPYQNINGPYKNN</sequence>
<dbReference type="AlphaFoldDB" id="A0A1W1CLE6"/>
<name>A0A1W1CLE6_9ZZZZ</name>
<evidence type="ECO:0000313" key="1">
    <source>
        <dbReference type="EMBL" id="SFV66523.1"/>
    </source>
</evidence>